<feature type="coiled-coil region" evidence="1">
    <location>
        <begin position="186"/>
        <end position="245"/>
    </location>
</feature>
<feature type="transmembrane region" description="Helical" evidence="2">
    <location>
        <begin position="153"/>
        <end position="170"/>
    </location>
</feature>
<dbReference type="OrthoDB" id="153847at2"/>
<feature type="transmembrane region" description="Helical" evidence="2">
    <location>
        <begin position="24"/>
        <end position="44"/>
    </location>
</feature>
<feature type="transmembrane region" description="Helical" evidence="2">
    <location>
        <begin position="50"/>
        <end position="70"/>
    </location>
</feature>
<gene>
    <name evidence="4" type="ORF">SE18_13690</name>
</gene>
<feature type="transmembrane region" description="Helical" evidence="2">
    <location>
        <begin position="102"/>
        <end position="118"/>
    </location>
</feature>
<dbReference type="EMBL" id="LGKP01000022">
    <property type="protein sequence ID" value="KPL85949.1"/>
    <property type="molecule type" value="Genomic_DNA"/>
</dbReference>
<dbReference type="AlphaFoldDB" id="A0A0P6Y9Q6"/>
<sequence length="361" mass="39310">MKALIAWLAQVDHPLEDVRRRGQIIISVMCAIFVIAVIALPSLFFNPKPLTSGVALGLGIILSLIVIPLARRGKVSFAGWIVVISTAFIISIPMILRGESSYTLAYLLIPVLIAGVVLRPWQIVGVLMGIWVMIWVLELNYPTAQTVATRGGVLTHALLMTFIGAVISFVNSRITVGAFDAVSSGQQTIEQNARQLAELNASLEQQVHDRTADLETALVKLQERASTQERLLDEIEQQREVIREMSVPVLPVAAKVLVMPLIGALDSERLSRLQDNALQAVQRQSIKHLVLDITGVVVVDSQVAQGFISVVRAVRLLGAETMLVGVRPEVAQAMVSLGLELDTISTSATLQEGLQRIHSYN</sequence>
<evidence type="ECO:0000256" key="1">
    <source>
        <dbReference type="SAM" id="Coils"/>
    </source>
</evidence>
<comment type="caution">
    <text evidence="4">The sequence shown here is derived from an EMBL/GenBank/DDBJ whole genome shotgun (WGS) entry which is preliminary data.</text>
</comment>
<dbReference type="InterPro" id="IPR051932">
    <property type="entry name" value="Bact_StressResp_Reg"/>
</dbReference>
<dbReference type="PANTHER" id="PTHR33745:SF1">
    <property type="entry name" value="RSBT ANTAGONIST PROTEIN RSBS"/>
    <property type="match status" value="1"/>
</dbReference>
<keyword evidence="2" id="KW-0812">Transmembrane</keyword>
<keyword evidence="1" id="KW-0175">Coiled coil</keyword>
<organism evidence="4 5">
    <name type="scientific">Herpetosiphon geysericola</name>
    <dbReference type="NCBI Taxonomy" id="70996"/>
    <lineage>
        <taxon>Bacteria</taxon>
        <taxon>Bacillati</taxon>
        <taxon>Chloroflexota</taxon>
        <taxon>Chloroflexia</taxon>
        <taxon>Herpetosiphonales</taxon>
        <taxon>Herpetosiphonaceae</taxon>
        <taxon>Herpetosiphon</taxon>
    </lineage>
</organism>
<keyword evidence="2" id="KW-0472">Membrane</keyword>
<dbReference type="Proteomes" id="UP000050277">
    <property type="component" value="Unassembled WGS sequence"/>
</dbReference>
<dbReference type="InterPro" id="IPR036513">
    <property type="entry name" value="STAS_dom_sf"/>
</dbReference>
<dbReference type="RefSeq" id="WP_054535023.1">
    <property type="nucleotide sequence ID" value="NZ_LGKP01000022.1"/>
</dbReference>
<evidence type="ECO:0000313" key="4">
    <source>
        <dbReference type="EMBL" id="KPL85949.1"/>
    </source>
</evidence>
<evidence type="ECO:0000313" key="5">
    <source>
        <dbReference type="Proteomes" id="UP000050277"/>
    </source>
</evidence>
<dbReference type="PROSITE" id="PS50801">
    <property type="entry name" value="STAS"/>
    <property type="match status" value="1"/>
</dbReference>
<keyword evidence="2" id="KW-1133">Transmembrane helix</keyword>
<dbReference type="SUPFAM" id="SSF52091">
    <property type="entry name" value="SpoIIaa-like"/>
    <property type="match status" value="1"/>
</dbReference>
<feature type="transmembrane region" description="Helical" evidence="2">
    <location>
        <begin position="77"/>
        <end position="96"/>
    </location>
</feature>
<dbReference type="CDD" id="cd07041">
    <property type="entry name" value="STAS_RsbR_RsbS_like"/>
    <property type="match status" value="1"/>
</dbReference>
<dbReference type="PANTHER" id="PTHR33745">
    <property type="entry name" value="RSBT ANTAGONIST PROTEIN RSBS-RELATED"/>
    <property type="match status" value="1"/>
</dbReference>
<evidence type="ECO:0000256" key="2">
    <source>
        <dbReference type="SAM" id="Phobius"/>
    </source>
</evidence>
<name>A0A0P6Y9Q6_9CHLR</name>
<dbReference type="InterPro" id="IPR002645">
    <property type="entry name" value="STAS_dom"/>
</dbReference>
<protein>
    <recommendedName>
        <fullName evidence="3">STAS domain-containing protein</fullName>
    </recommendedName>
</protein>
<dbReference type="STRING" id="70996.SE18_13690"/>
<accession>A0A0P6Y9Q6</accession>
<keyword evidence="5" id="KW-1185">Reference proteome</keyword>
<feature type="transmembrane region" description="Helical" evidence="2">
    <location>
        <begin position="123"/>
        <end position="141"/>
    </location>
</feature>
<reference evidence="4 5" key="1">
    <citation type="submission" date="2015-07" db="EMBL/GenBank/DDBJ databases">
        <title>Whole genome sequence of Herpetosiphon geysericola DSM 7119.</title>
        <authorList>
            <person name="Hemp J."/>
            <person name="Ward L.M."/>
            <person name="Pace L.A."/>
            <person name="Fischer W.W."/>
        </authorList>
    </citation>
    <scope>NUCLEOTIDE SEQUENCE [LARGE SCALE GENOMIC DNA]</scope>
    <source>
        <strain evidence="4 5">DSM 7119</strain>
    </source>
</reference>
<feature type="domain" description="STAS" evidence="3">
    <location>
        <begin position="246"/>
        <end position="357"/>
    </location>
</feature>
<evidence type="ECO:0000259" key="3">
    <source>
        <dbReference type="PROSITE" id="PS50801"/>
    </source>
</evidence>
<dbReference type="Gene3D" id="3.30.750.24">
    <property type="entry name" value="STAS domain"/>
    <property type="match status" value="1"/>
</dbReference>
<proteinExistence type="predicted"/>
<dbReference type="Pfam" id="PF01740">
    <property type="entry name" value="STAS"/>
    <property type="match status" value="1"/>
</dbReference>